<dbReference type="PANTHER" id="PTHR19328:SF53">
    <property type="entry name" value="MEMBRANE PROTEIN"/>
    <property type="match status" value="1"/>
</dbReference>
<feature type="region of interest" description="Disordered" evidence="1">
    <location>
        <begin position="23"/>
        <end position="48"/>
    </location>
</feature>
<dbReference type="STRING" id="1797711.A2870_02910"/>
<accession>A0A1F5G709</accession>
<dbReference type="Gene3D" id="2.120.10.30">
    <property type="entry name" value="TolB, C-terminal domain"/>
    <property type="match status" value="1"/>
</dbReference>
<reference evidence="4 5" key="1">
    <citation type="journal article" date="2016" name="Nat. Commun.">
        <title>Thousands of microbial genomes shed light on interconnected biogeochemical processes in an aquifer system.</title>
        <authorList>
            <person name="Anantharaman K."/>
            <person name="Brown C.T."/>
            <person name="Hug L.A."/>
            <person name="Sharon I."/>
            <person name="Castelle C.J."/>
            <person name="Probst A.J."/>
            <person name="Thomas B.C."/>
            <person name="Singh A."/>
            <person name="Wilkins M.J."/>
            <person name="Karaoz U."/>
            <person name="Brodie E.L."/>
            <person name="Williams K.H."/>
            <person name="Hubbard S.S."/>
            <person name="Banfield J.F."/>
        </authorList>
    </citation>
    <scope>NUCLEOTIDE SEQUENCE [LARGE SCALE GENOMIC DNA]</scope>
</reference>
<comment type="caution">
    <text evidence="4">The sequence shown here is derived from an EMBL/GenBank/DDBJ whole genome shotgun (WGS) entry which is preliminary data.</text>
</comment>
<feature type="chain" id="PRO_5009518710" description="Pyrroloquinoline quinone-dependent pyranose dehydrogenase beta-propeller domain-containing protein" evidence="2">
    <location>
        <begin position="20"/>
        <end position="389"/>
    </location>
</feature>
<evidence type="ECO:0000256" key="2">
    <source>
        <dbReference type="SAM" id="SignalP"/>
    </source>
</evidence>
<evidence type="ECO:0000256" key="1">
    <source>
        <dbReference type="SAM" id="MobiDB-lite"/>
    </source>
</evidence>
<sequence>MKYFSILVLLALIAFAAFSINKSPDNQSQTSSSPSNKETITGGEKPKIPFNLEPGFQIRVFASDLDRPRVLEFSPGGVLLTSDIGSNEVMALPDKNNDGVADTKKVVLDSGNHIHGIAFFKDKLYIAEVDKVVRYNWDEENLEASQDKVLFSLPKNGNHNNRTLTFDKSGNMYVSVGSTCNVCIESSEFSATVIKSNANGDNPQVYASGLRNAPFTLINPESEELWGTEMGRDNLGDNIPPDEINIIRQGKNYGWPYCYGDKIHDSNFDKKNEKNCENTEVPIFTIPAHSAPLGLAFVNSEQFPKDWQGDLLVAYHGSWNRSTPIGYKVVHLKVNGNKIAASEDFLTGFQQGNINGTSLGRPVDLAFDSSGNLYISDDKAGNIYIIQKK</sequence>
<dbReference type="Proteomes" id="UP000179102">
    <property type="component" value="Unassembled WGS sequence"/>
</dbReference>
<dbReference type="SUPFAM" id="SSF50952">
    <property type="entry name" value="Soluble quinoprotein glucose dehydrogenase"/>
    <property type="match status" value="1"/>
</dbReference>
<dbReference type="Pfam" id="PF22807">
    <property type="entry name" value="TrAA12"/>
    <property type="match status" value="1"/>
</dbReference>
<dbReference type="InterPro" id="IPR054539">
    <property type="entry name" value="Beta-prop_PDH"/>
</dbReference>
<dbReference type="PANTHER" id="PTHR19328">
    <property type="entry name" value="HEDGEHOG-INTERACTING PROTEIN"/>
    <property type="match status" value="1"/>
</dbReference>
<keyword evidence="2" id="KW-0732">Signal</keyword>
<feature type="signal peptide" evidence="2">
    <location>
        <begin position="1"/>
        <end position="19"/>
    </location>
</feature>
<dbReference type="EMBL" id="MFAZ01000011">
    <property type="protein sequence ID" value="OGD87605.1"/>
    <property type="molecule type" value="Genomic_DNA"/>
</dbReference>
<evidence type="ECO:0000259" key="3">
    <source>
        <dbReference type="Pfam" id="PF22807"/>
    </source>
</evidence>
<dbReference type="InterPro" id="IPR011042">
    <property type="entry name" value="6-blade_b-propeller_TolB-like"/>
</dbReference>
<organism evidence="4 5">
    <name type="scientific">Candidatus Curtissbacteria bacterium RIFCSPHIGHO2_01_FULL_41_11</name>
    <dbReference type="NCBI Taxonomy" id="1797711"/>
    <lineage>
        <taxon>Bacteria</taxon>
        <taxon>Candidatus Curtissiibacteriota</taxon>
    </lineage>
</organism>
<evidence type="ECO:0000313" key="4">
    <source>
        <dbReference type="EMBL" id="OGD87605.1"/>
    </source>
</evidence>
<evidence type="ECO:0000313" key="5">
    <source>
        <dbReference type="Proteomes" id="UP000179102"/>
    </source>
</evidence>
<dbReference type="AlphaFoldDB" id="A0A1F5G709"/>
<proteinExistence type="predicted"/>
<gene>
    <name evidence="4" type="ORF">A2870_02910</name>
</gene>
<dbReference type="InterPro" id="IPR011041">
    <property type="entry name" value="Quinoprot_gluc/sorb_DH_b-prop"/>
</dbReference>
<name>A0A1F5G709_9BACT</name>
<feature type="compositionally biased region" description="Polar residues" evidence="1">
    <location>
        <begin position="23"/>
        <end position="39"/>
    </location>
</feature>
<protein>
    <recommendedName>
        <fullName evidence="3">Pyrroloquinoline quinone-dependent pyranose dehydrogenase beta-propeller domain-containing protein</fullName>
    </recommendedName>
</protein>
<feature type="domain" description="Pyrroloquinoline quinone-dependent pyranose dehydrogenase beta-propeller" evidence="3">
    <location>
        <begin position="51"/>
        <end position="388"/>
    </location>
</feature>